<evidence type="ECO:0000256" key="1">
    <source>
        <dbReference type="SAM" id="MobiDB-lite"/>
    </source>
</evidence>
<dbReference type="RefSeq" id="WP_188717421.1">
    <property type="nucleotide sequence ID" value="NZ_BAABBD010000002.1"/>
</dbReference>
<reference evidence="4" key="1">
    <citation type="journal article" date="2019" name="Int. J. Syst. Evol. Microbiol.">
        <title>The Global Catalogue of Microorganisms (GCM) 10K type strain sequencing project: providing services to taxonomists for standard genome sequencing and annotation.</title>
        <authorList>
            <consortium name="The Broad Institute Genomics Platform"/>
            <consortium name="The Broad Institute Genome Sequencing Center for Infectious Disease"/>
            <person name="Wu L."/>
            <person name="Ma J."/>
        </authorList>
    </citation>
    <scope>NUCLEOTIDE SEQUENCE [LARGE SCALE GENOMIC DNA]</scope>
    <source>
        <strain evidence="4">CGMCC 1.6960</strain>
    </source>
</reference>
<feature type="region of interest" description="Disordered" evidence="1">
    <location>
        <begin position="198"/>
        <end position="412"/>
    </location>
</feature>
<protein>
    <recommendedName>
        <fullName evidence="2">DUF3071 domain-containing protein</fullName>
    </recommendedName>
</protein>
<dbReference type="NCBIfam" id="NF040712">
    <property type="entry name" value="SepH"/>
    <property type="match status" value="1"/>
</dbReference>
<sequence length="412" mass="44049">MQQLTVVGVEDEVLILESESGERFSVPVEALPERRTRPSAIPARERKTSPRDVQALIRGGMSAQEVAASTGEELAYVQRFEGPVLAERAHMLESALSIPVASGDIDPLAGETTFGAALEERLDDLRASDRSWAAWKDAEGGAWTVRLRFTTEAIQHEATWAYEPKKASLVARGKEATSLSQAGDASSVLVPRLRAIDRQSRPADPAPVPAARTSAPAPETDAPPIAQRAREVRETGPVATAGPSGRVDAARTDTGRFDSDAFRIERGTARSAPAPVEPGVGLEDAVAASAASPAAPEATRADNPWLRRRTGEVGTQPEGVQAAAINRSAGSAQPNHTAELLDALRRRRSEREAALRTAEDEPQREPEPQPVQEERAQRAGATGPVGARKRGSRAAMPSWDEIVFGSRADDDR</sequence>
<evidence type="ECO:0000313" key="3">
    <source>
        <dbReference type="EMBL" id="GGN83230.1"/>
    </source>
</evidence>
<dbReference type="Proteomes" id="UP000626982">
    <property type="component" value="Unassembled WGS sequence"/>
</dbReference>
<proteinExistence type="predicted"/>
<gene>
    <name evidence="3" type="ORF">GCM10010968_13790</name>
</gene>
<accession>A0ABQ2KH59</accession>
<organism evidence="3 4">
    <name type="scientific">Agrococcus terreus</name>
    <dbReference type="NCBI Taxonomy" id="574649"/>
    <lineage>
        <taxon>Bacteria</taxon>
        <taxon>Bacillati</taxon>
        <taxon>Actinomycetota</taxon>
        <taxon>Actinomycetes</taxon>
        <taxon>Micrococcales</taxon>
        <taxon>Microbacteriaceae</taxon>
        <taxon>Agrococcus</taxon>
    </lineage>
</organism>
<evidence type="ECO:0000259" key="2">
    <source>
        <dbReference type="Pfam" id="PF11268"/>
    </source>
</evidence>
<feature type="compositionally biased region" description="Basic and acidic residues" evidence="1">
    <location>
        <begin position="248"/>
        <end position="268"/>
    </location>
</feature>
<dbReference type="InterPro" id="IPR047682">
    <property type="entry name" value="SepH-like"/>
</dbReference>
<comment type="caution">
    <text evidence="3">The sequence shown here is derived from an EMBL/GenBank/DDBJ whole genome shotgun (WGS) entry which is preliminary data.</text>
</comment>
<keyword evidence="4" id="KW-1185">Reference proteome</keyword>
<evidence type="ECO:0000313" key="4">
    <source>
        <dbReference type="Proteomes" id="UP000626982"/>
    </source>
</evidence>
<dbReference type="InterPro" id="IPR021421">
    <property type="entry name" value="DUF3071"/>
</dbReference>
<feature type="compositionally biased region" description="Basic and acidic residues" evidence="1">
    <location>
        <begin position="349"/>
        <end position="377"/>
    </location>
</feature>
<feature type="domain" description="DUF3071" evidence="2">
    <location>
        <begin position="1"/>
        <end position="162"/>
    </location>
</feature>
<dbReference type="EMBL" id="BMLM01000001">
    <property type="protein sequence ID" value="GGN83230.1"/>
    <property type="molecule type" value="Genomic_DNA"/>
</dbReference>
<feature type="compositionally biased region" description="Low complexity" evidence="1">
    <location>
        <begin position="283"/>
        <end position="302"/>
    </location>
</feature>
<name>A0ABQ2KH59_9MICO</name>
<dbReference type="Pfam" id="PF11268">
    <property type="entry name" value="DUF3071"/>
    <property type="match status" value="1"/>
</dbReference>